<feature type="region of interest" description="Disordered" evidence="5">
    <location>
        <begin position="626"/>
        <end position="704"/>
    </location>
</feature>
<feature type="transmembrane region" description="Helical" evidence="6">
    <location>
        <begin position="484"/>
        <end position="504"/>
    </location>
</feature>
<keyword evidence="7" id="KW-0732">Signal</keyword>
<dbReference type="AlphaFoldDB" id="D7FL66"/>
<feature type="domain" description="Sugar phosphate transporter" evidence="8">
    <location>
        <begin position="286"/>
        <end position="595"/>
    </location>
</feature>
<dbReference type="eggNOG" id="KOG1443">
    <property type="taxonomic scope" value="Eukaryota"/>
</dbReference>
<evidence type="ECO:0000256" key="3">
    <source>
        <dbReference type="ARBA" id="ARBA00022989"/>
    </source>
</evidence>
<feature type="transmembrane region" description="Helical" evidence="6">
    <location>
        <begin position="524"/>
        <end position="545"/>
    </location>
</feature>
<dbReference type="EMBL" id="FN649758">
    <property type="protein sequence ID" value="CBJ29602.1"/>
    <property type="molecule type" value="Genomic_DNA"/>
</dbReference>
<dbReference type="PANTHER" id="PTHR11132">
    <property type="entry name" value="SOLUTE CARRIER FAMILY 35"/>
    <property type="match status" value="1"/>
</dbReference>
<accession>D7FL66</accession>
<feature type="chain" id="PRO_5003095312" description="Sugar phosphate transporter domain-containing protein" evidence="7">
    <location>
        <begin position="21"/>
        <end position="704"/>
    </location>
</feature>
<organism evidence="9 10">
    <name type="scientific">Ectocarpus siliculosus</name>
    <name type="common">Brown alga</name>
    <name type="synonym">Conferva siliculosa</name>
    <dbReference type="NCBI Taxonomy" id="2880"/>
    <lineage>
        <taxon>Eukaryota</taxon>
        <taxon>Sar</taxon>
        <taxon>Stramenopiles</taxon>
        <taxon>Ochrophyta</taxon>
        <taxon>PX clade</taxon>
        <taxon>Phaeophyceae</taxon>
        <taxon>Ectocarpales</taxon>
        <taxon>Ectocarpaceae</taxon>
        <taxon>Ectocarpus</taxon>
    </lineage>
</organism>
<protein>
    <recommendedName>
        <fullName evidence="8">Sugar phosphate transporter domain-containing protein</fullName>
    </recommendedName>
</protein>
<dbReference type="Pfam" id="PF03151">
    <property type="entry name" value="TPT"/>
    <property type="match status" value="1"/>
</dbReference>
<reference evidence="9 10" key="1">
    <citation type="journal article" date="2010" name="Nature">
        <title>The Ectocarpus genome and the independent evolution of multicellularity in brown algae.</title>
        <authorList>
            <person name="Cock J.M."/>
            <person name="Sterck L."/>
            <person name="Rouze P."/>
            <person name="Scornet D."/>
            <person name="Allen A.E."/>
            <person name="Amoutzias G."/>
            <person name="Anthouard V."/>
            <person name="Artiguenave F."/>
            <person name="Aury J.M."/>
            <person name="Badger J.H."/>
            <person name="Beszteri B."/>
            <person name="Billiau K."/>
            <person name="Bonnet E."/>
            <person name="Bothwell J.H."/>
            <person name="Bowler C."/>
            <person name="Boyen C."/>
            <person name="Brownlee C."/>
            <person name="Carrano C.J."/>
            <person name="Charrier B."/>
            <person name="Cho G.Y."/>
            <person name="Coelho S.M."/>
            <person name="Collen J."/>
            <person name="Corre E."/>
            <person name="Da Silva C."/>
            <person name="Delage L."/>
            <person name="Delaroque N."/>
            <person name="Dittami S.M."/>
            <person name="Doulbeau S."/>
            <person name="Elias M."/>
            <person name="Farnham G."/>
            <person name="Gachon C.M."/>
            <person name="Gschloessl B."/>
            <person name="Heesch S."/>
            <person name="Jabbari K."/>
            <person name="Jubin C."/>
            <person name="Kawai H."/>
            <person name="Kimura K."/>
            <person name="Kloareg B."/>
            <person name="Kupper F.C."/>
            <person name="Lang D."/>
            <person name="Le Bail A."/>
            <person name="Leblanc C."/>
            <person name="Lerouge P."/>
            <person name="Lohr M."/>
            <person name="Lopez P.J."/>
            <person name="Martens C."/>
            <person name="Maumus F."/>
            <person name="Michel G."/>
            <person name="Miranda-Saavedra D."/>
            <person name="Morales J."/>
            <person name="Moreau H."/>
            <person name="Motomura T."/>
            <person name="Nagasato C."/>
            <person name="Napoli C.A."/>
            <person name="Nelson D.R."/>
            <person name="Nyvall-Collen P."/>
            <person name="Peters A.F."/>
            <person name="Pommier C."/>
            <person name="Potin P."/>
            <person name="Poulain J."/>
            <person name="Quesneville H."/>
            <person name="Read B."/>
            <person name="Rensing S.A."/>
            <person name="Ritter A."/>
            <person name="Rousvoal S."/>
            <person name="Samanta M."/>
            <person name="Samson G."/>
            <person name="Schroeder D.C."/>
            <person name="Segurens B."/>
            <person name="Strittmatter M."/>
            <person name="Tonon T."/>
            <person name="Tregear J.W."/>
            <person name="Valentin K."/>
            <person name="von Dassow P."/>
            <person name="Yamagishi T."/>
            <person name="Van de Peer Y."/>
            <person name="Wincker P."/>
        </authorList>
    </citation>
    <scope>NUCLEOTIDE SEQUENCE [LARGE SCALE GENOMIC DNA]</scope>
    <source>
        <strain evidence="10">Ec32 / CCAP1310/4</strain>
    </source>
</reference>
<dbReference type="InParanoid" id="D7FL66"/>
<feature type="transmembrane region" description="Helical" evidence="6">
    <location>
        <begin position="579"/>
        <end position="598"/>
    </location>
</feature>
<dbReference type="OrthoDB" id="6418713at2759"/>
<evidence type="ECO:0000259" key="8">
    <source>
        <dbReference type="Pfam" id="PF03151"/>
    </source>
</evidence>
<dbReference type="InterPro" id="IPR004853">
    <property type="entry name" value="Sugar_P_trans_dom"/>
</dbReference>
<feature type="transmembrane region" description="Helical" evidence="6">
    <location>
        <begin position="441"/>
        <end position="463"/>
    </location>
</feature>
<gene>
    <name evidence="9" type="ORF">Esi_0154_0044</name>
</gene>
<evidence type="ECO:0000256" key="4">
    <source>
        <dbReference type="ARBA" id="ARBA00023136"/>
    </source>
</evidence>
<keyword evidence="3 6" id="KW-1133">Transmembrane helix</keyword>
<dbReference type="EMBL" id="FN648095">
    <property type="protein sequence ID" value="CBJ29602.1"/>
    <property type="molecule type" value="Genomic_DNA"/>
</dbReference>
<feature type="transmembrane region" description="Helical" evidence="6">
    <location>
        <begin position="305"/>
        <end position="324"/>
    </location>
</feature>
<feature type="signal peptide" evidence="7">
    <location>
        <begin position="1"/>
        <end position="20"/>
    </location>
</feature>
<feature type="transmembrane region" description="Helical" evidence="6">
    <location>
        <begin position="552"/>
        <end position="573"/>
    </location>
</feature>
<keyword evidence="10" id="KW-1185">Reference proteome</keyword>
<evidence type="ECO:0000256" key="5">
    <source>
        <dbReference type="SAM" id="MobiDB-lite"/>
    </source>
</evidence>
<name>D7FL66_ECTSI</name>
<sequence length="704" mass="75504">MMRSWCDVVGMLMLVMGAQGFAGPGFLPGVRPGHAESAGAVSTSAAASVAGRCPAPQRVLPSMSLAGSSRGEYVKTVLGGGALGLATAFSPALSKRAEAAAQSLEELEADIMICKEVFKPTLQYLKAEQFDAARTNTNYITRFFNLKKKIDSFIVQASDVVEDPDTMEKAFDMAQEVEALFTNFDSSVYTIIFIPADADGVLPPGAEKYLKQAYGFYDDINKVLDFYIDLVPPETKAAAEKLLPAKRAPLPSFLFKEKSTLMKEKCASRKVQVNLILGIVLLYIWVSMSLTLLDKWLMTGMGFNAPLTLISLTYLIMHLVSLSIRTWLRHRGVEEGEGGGDASHLVQRLSWHQWAWKVFPVAAASGLEVGTSALGLKVMHVGVHTMVRSTVPIFVLLFSVGMGLQEFRCGLLAVVMLVSGGVTLLFSGQRNDQEEDFPMDGFLLTLLSGMLAGLKWTLSQVLLQGRGLYGRGAITVGEHIHPFTLLHYMSLSSAASLVPFALALELGALHEMAVTFSGHRIVKTGLMIVAVSLLAFMLVLAEFSFIRRVSSLSLCIIAVVKELLLVMFSVLVLGEHLSGRTGLGFFVTMIGVTLYKLVPKGPPQHLSLKNGGGGRQDTASTPLGAVKYSGVGVAPDRSEGNGGSGRNRDKEEWQRSQPRGGRLAPIAATSAAPPQGLETMSSEGRLAGGADAADDAADADALRP</sequence>
<dbReference type="InterPro" id="IPR050186">
    <property type="entry name" value="TPT_transporter"/>
</dbReference>
<feature type="transmembrane region" description="Helical" evidence="6">
    <location>
        <begin position="411"/>
        <end position="429"/>
    </location>
</feature>
<evidence type="ECO:0000313" key="9">
    <source>
        <dbReference type="EMBL" id="CBJ29602.1"/>
    </source>
</evidence>
<dbReference type="STRING" id="2880.D7FL66"/>
<keyword evidence="4 6" id="KW-0472">Membrane</keyword>
<proteinExistence type="predicted"/>
<feature type="transmembrane region" description="Helical" evidence="6">
    <location>
        <begin position="273"/>
        <end position="293"/>
    </location>
</feature>
<dbReference type="GO" id="GO:0016020">
    <property type="term" value="C:membrane"/>
    <property type="evidence" value="ECO:0007669"/>
    <property type="project" value="UniProtKB-SubCell"/>
</dbReference>
<evidence type="ECO:0000256" key="1">
    <source>
        <dbReference type="ARBA" id="ARBA00004141"/>
    </source>
</evidence>
<evidence type="ECO:0000256" key="6">
    <source>
        <dbReference type="SAM" id="Phobius"/>
    </source>
</evidence>
<evidence type="ECO:0000313" key="10">
    <source>
        <dbReference type="Proteomes" id="UP000002630"/>
    </source>
</evidence>
<evidence type="ECO:0000256" key="7">
    <source>
        <dbReference type="SAM" id="SignalP"/>
    </source>
</evidence>
<comment type="subcellular location">
    <subcellularLocation>
        <location evidence="1">Membrane</location>
        <topology evidence="1">Multi-pass membrane protein</topology>
    </subcellularLocation>
</comment>
<dbReference type="Proteomes" id="UP000002630">
    <property type="component" value="Linkage Group LG33"/>
</dbReference>
<keyword evidence="2 6" id="KW-0812">Transmembrane</keyword>
<evidence type="ECO:0000256" key="2">
    <source>
        <dbReference type="ARBA" id="ARBA00022692"/>
    </source>
</evidence>